<dbReference type="NCBIfam" id="TIGR01562">
    <property type="entry name" value="FdhE"/>
    <property type="match status" value="1"/>
</dbReference>
<sequence>MPRNKKFEGDMTEVGHMRTPPFVRLPDINTLFEERSKRFEELAPTSPVKDYIDFMTEFTGAQQFVCNEFAASDVPTADQDQAQKFTMPPIDRQAIISAPVFGEIANSFFKVLGKRKLKGSSLVALEDTRANETKWENWASDIIAHKLPQENLAQHIYVTGALQIALTLAAAKLDPKKLQPIEGNLCPCCGGTHSASMIVGWPSSEGIRFCSCLYCGSMWRYVRIKCTFCEETKGISFREIDEGPGTILAETCDTCKRYCKQMNHQKDSHFDVFADDIGSLALDLLMKEDGTFKRGAFNPFLAGY</sequence>
<gene>
    <name evidence="5" type="ORF">PEB0149_015960</name>
</gene>
<dbReference type="EMBL" id="LXYT01000001">
    <property type="protein sequence ID" value="OLY44130.1"/>
    <property type="molecule type" value="Genomic_DNA"/>
</dbReference>
<organism evidence="5 6">
    <name type="scientific">Bartonella apis</name>
    <dbReference type="NCBI Taxonomy" id="1686310"/>
    <lineage>
        <taxon>Bacteria</taxon>
        <taxon>Pseudomonadati</taxon>
        <taxon>Pseudomonadota</taxon>
        <taxon>Alphaproteobacteria</taxon>
        <taxon>Hyphomicrobiales</taxon>
        <taxon>Bartonellaceae</taxon>
        <taxon>Bartonella</taxon>
    </lineage>
</organism>
<feature type="domain" description="FdhE central" evidence="3">
    <location>
        <begin position="185"/>
        <end position="223"/>
    </location>
</feature>
<dbReference type="InterPro" id="IPR056774">
    <property type="entry name" value="FdhE_N"/>
</dbReference>
<accession>A0A1R0FAZ8</accession>
<evidence type="ECO:0000313" key="6">
    <source>
        <dbReference type="Proteomes" id="UP000187344"/>
    </source>
</evidence>
<dbReference type="RefSeq" id="WP_075869884.1">
    <property type="nucleotide sequence ID" value="NZ_CALYQA010000002.1"/>
</dbReference>
<dbReference type="Pfam" id="PF24859">
    <property type="entry name" value="FdhE_central"/>
    <property type="match status" value="1"/>
</dbReference>
<dbReference type="Proteomes" id="UP000187344">
    <property type="component" value="Unassembled WGS sequence"/>
</dbReference>
<feature type="domain" description="FdhE N-terminal" evidence="2">
    <location>
        <begin position="20"/>
        <end position="181"/>
    </location>
</feature>
<evidence type="ECO:0000259" key="3">
    <source>
        <dbReference type="Pfam" id="PF24859"/>
    </source>
</evidence>
<dbReference type="GO" id="GO:0051604">
    <property type="term" value="P:protein maturation"/>
    <property type="evidence" value="ECO:0007669"/>
    <property type="project" value="TreeGrafter"/>
</dbReference>
<reference evidence="5 6" key="1">
    <citation type="submission" date="2016-12" db="EMBL/GenBank/DDBJ databases">
        <title>Comparative genomics of Bartonella apis.</title>
        <authorList>
            <person name="Engel P."/>
        </authorList>
    </citation>
    <scope>NUCLEOTIDE SEQUENCE [LARGE SCALE GENOMIC DNA]</scope>
    <source>
        <strain evidence="5 6">PEB0149</strain>
    </source>
</reference>
<dbReference type="SUPFAM" id="SSF144020">
    <property type="entry name" value="FdhE-like"/>
    <property type="match status" value="1"/>
</dbReference>
<dbReference type="Pfam" id="PF24860">
    <property type="entry name" value="FdhE_C"/>
    <property type="match status" value="1"/>
</dbReference>
<dbReference type="GO" id="GO:0008199">
    <property type="term" value="F:ferric iron binding"/>
    <property type="evidence" value="ECO:0007669"/>
    <property type="project" value="TreeGrafter"/>
</dbReference>
<dbReference type="AlphaFoldDB" id="A0A1R0FAZ8"/>
<evidence type="ECO:0000313" key="5">
    <source>
        <dbReference type="EMBL" id="OLY44130.1"/>
    </source>
</evidence>
<dbReference type="Gene3D" id="3.90.1670.10">
    <property type="entry name" value="FdhE-like domain"/>
    <property type="match status" value="1"/>
</dbReference>
<keyword evidence="1" id="KW-0963">Cytoplasm</keyword>
<dbReference type="PANTHER" id="PTHR37689">
    <property type="entry name" value="PROTEIN FDHE"/>
    <property type="match status" value="1"/>
</dbReference>
<dbReference type="CDD" id="cd16341">
    <property type="entry name" value="FdhE"/>
    <property type="match status" value="1"/>
</dbReference>
<comment type="caution">
    <text evidence="5">The sequence shown here is derived from an EMBL/GenBank/DDBJ whole genome shotgun (WGS) entry which is preliminary data.</text>
</comment>
<name>A0A1R0FAZ8_9HYPH</name>
<feature type="domain" description="FdhE C-terminal" evidence="4">
    <location>
        <begin position="224"/>
        <end position="301"/>
    </location>
</feature>
<keyword evidence="6" id="KW-1185">Reference proteome</keyword>
<dbReference type="InterPro" id="IPR056797">
    <property type="entry name" value="FdhE_central"/>
</dbReference>
<dbReference type="PANTHER" id="PTHR37689:SF1">
    <property type="entry name" value="PROTEIN FDHE"/>
    <property type="match status" value="1"/>
</dbReference>
<dbReference type="InterPro" id="IPR024064">
    <property type="entry name" value="FdhE-like_sf"/>
</dbReference>
<evidence type="ECO:0000256" key="1">
    <source>
        <dbReference type="ARBA" id="ARBA00022490"/>
    </source>
</evidence>
<proteinExistence type="predicted"/>
<dbReference type="GO" id="GO:0005829">
    <property type="term" value="C:cytosol"/>
    <property type="evidence" value="ECO:0007669"/>
    <property type="project" value="TreeGrafter"/>
</dbReference>
<dbReference type="Pfam" id="PF04216">
    <property type="entry name" value="FdhE_N"/>
    <property type="match status" value="1"/>
</dbReference>
<evidence type="ECO:0000259" key="2">
    <source>
        <dbReference type="Pfam" id="PF04216"/>
    </source>
</evidence>
<dbReference type="InterPro" id="IPR006452">
    <property type="entry name" value="Formate_DH_accessory"/>
</dbReference>
<dbReference type="InterPro" id="IPR056796">
    <property type="entry name" value="FdhE_C"/>
</dbReference>
<protein>
    <submittedName>
        <fullName evidence="5">FdhE protein</fullName>
    </submittedName>
</protein>
<dbReference type="OrthoDB" id="9794151at2"/>
<evidence type="ECO:0000259" key="4">
    <source>
        <dbReference type="Pfam" id="PF24860"/>
    </source>
</evidence>